<dbReference type="Proteomes" id="UP000664521">
    <property type="component" value="Unassembled WGS sequence"/>
</dbReference>
<feature type="compositionally biased region" description="Low complexity" evidence="1">
    <location>
        <begin position="140"/>
        <end position="151"/>
    </location>
</feature>
<dbReference type="EMBL" id="CAJPDS010000003">
    <property type="protein sequence ID" value="CAF9905069.1"/>
    <property type="molecule type" value="Genomic_DNA"/>
</dbReference>
<evidence type="ECO:0000256" key="1">
    <source>
        <dbReference type="SAM" id="MobiDB-lite"/>
    </source>
</evidence>
<dbReference type="Pfam" id="PF04000">
    <property type="entry name" value="Sas10_Utp3"/>
    <property type="match status" value="1"/>
</dbReference>
<organism evidence="2 3">
    <name type="scientific">Heterodermia speciosa</name>
    <dbReference type="NCBI Taxonomy" id="116794"/>
    <lineage>
        <taxon>Eukaryota</taxon>
        <taxon>Fungi</taxon>
        <taxon>Dikarya</taxon>
        <taxon>Ascomycota</taxon>
        <taxon>Pezizomycotina</taxon>
        <taxon>Lecanoromycetes</taxon>
        <taxon>OSLEUM clade</taxon>
        <taxon>Lecanoromycetidae</taxon>
        <taxon>Caliciales</taxon>
        <taxon>Physciaceae</taxon>
        <taxon>Heterodermia</taxon>
    </lineage>
</organism>
<comment type="caution">
    <text evidence="2">The sequence shown here is derived from an EMBL/GenBank/DDBJ whole genome shotgun (WGS) entry which is preliminary data.</text>
</comment>
<sequence length="330" mass="36255">MSLSDLCSTLTESLSTALSSLPDDASLAPPPDGISLLDTKNQLLLSYLHNLVFFVILKLRNLEPQSDAASIEPTSDETVLKTLVSLRVYLERGVRPLESRLKYQLDKLLLATNNAESQSQNNFLRNGATSQKITDPARPEPYGSSASSSPNPSSPPPTTSRMADLSHRPNPSAFIRPTVRATSPNSRNTSVYRPPQINPALPPTSAKPQRKPRPSHTLNEYVREELNDSPIVQPSIGTGSGLRGKAAEREVERRNYEEGRLVRLPGEGKKAKRRRDVGEGFGEDLILGGAGELDNLVKGGKKKRRVEGGERKIGEAWEKRVKRGLGKKRR</sequence>
<feature type="compositionally biased region" description="Polar residues" evidence="1">
    <location>
        <begin position="120"/>
        <end position="133"/>
    </location>
</feature>
<feature type="region of interest" description="Disordered" evidence="1">
    <location>
        <begin position="230"/>
        <end position="254"/>
    </location>
</feature>
<dbReference type="PANTHER" id="PTHR13237">
    <property type="entry name" value="SOMETHING ABOUT SILENCING PROTEIN 10-RELATED"/>
    <property type="match status" value="1"/>
</dbReference>
<protein>
    <submittedName>
        <fullName evidence="2">Uncharacterized protein</fullName>
    </submittedName>
</protein>
<dbReference type="InterPro" id="IPR007146">
    <property type="entry name" value="Sas10/Utp3/C1D"/>
</dbReference>
<feature type="compositionally biased region" description="Polar residues" evidence="1">
    <location>
        <begin position="180"/>
        <end position="191"/>
    </location>
</feature>
<proteinExistence type="predicted"/>
<gene>
    <name evidence="2" type="ORF">HETSPECPRED_004862</name>
</gene>
<reference evidence="2" key="1">
    <citation type="submission" date="2021-03" db="EMBL/GenBank/DDBJ databases">
        <authorList>
            <person name="Tagirdzhanova G."/>
        </authorList>
    </citation>
    <scope>NUCLEOTIDE SEQUENCE</scope>
</reference>
<feature type="compositionally biased region" description="Basic and acidic residues" evidence="1">
    <location>
        <begin position="306"/>
        <end position="319"/>
    </location>
</feature>
<dbReference type="GO" id="GO:0000462">
    <property type="term" value="P:maturation of SSU-rRNA from tricistronic rRNA transcript (SSU-rRNA, 5.8S rRNA, LSU-rRNA)"/>
    <property type="evidence" value="ECO:0007669"/>
    <property type="project" value="TreeGrafter"/>
</dbReference>
<name>A0A8H3EGZ4_9LECA</name>
<dbReference type="GO" id="GO:0032040">
    <property type="term" value="C:small-subunit processome"/>
    <property type="evidence" value="ECO:0007669"/>
    <property type="project" value="TreeGrafter"/>
</dbReference>
<feature type="region of interest" description="Disordered" evidence="1">
    <location>
        <begin position="298"/>
        <end position="330"/>
    </location>
</feature>
<feature type="compositionally biased region" description="Basic residues" evidence="1">
    <location>
        <begin position="320"/>
        <end position="330"/>
    </location>
</feature>
<dbReference type="AlphaFoldDB" id="A0A8H3EGZ4"/>
<keyword evidence="3" id="KW-1185">Reference proteome</keyword>
<accession>A0A8H3EGZ4</accession>
<dbReference type="PANTHER" id="PTHR13237:SF9">
    <property type="entry name" value="NEUROGUIDIN"/>
    <property type="match status" value="1"/>
</dbReference>
<evidence type="ECO:0000313" key="2">
    <source>
        <dbReference type="EMBL" id="CAF9905069.1"/>
    </source>
</evidence>
<feature type="compositionally biased region" description="Basic and acidic residues" evidence="1">
    <location>
        <begin position="245"/>
        <end position="254"/>
    </location>
</feature>
<evidence type="ECO:0000313" key="3">
    <source>
        <dbReference type="Proteomes" id="UP000664521"/>
    </source>
</evidence>
<dbReference type="OrthoDB" id="203440at2759"/>
<feature type="region of interest" description="Disordered" evidence="1">
    <location>
        <begin position="120"/>
        <end position="215"/>
    </location>
</feature>